<dbReference type="InterPro" id="IPR018483">
    <property type="entry name" value="Carb_kinase_FGGY_CS"/>
</dbReference>
<evidence type="ECO:0000256" key="5">
    <source>
        <dbReference type="ARBA" id="ARBA00022777"/>
    </source>
</evidence>
<evidence type="ECO:0000313" key="13">
    <source>
        <dbReference type="Proteomes" id="UP001155587"/>
    </source>
</evidence>
<keyword evidence="3 8" id="KW-0808">Transferase</keyword>
<comment type="caution">
    <text evidence="12">The sequence shown here is derived from an EMBL/GenBank/DDBJ whole genome shotgun (WGS) entry which is preliminary data.</text>
</comment>
<dbReference type="PIRSF" id="PIRSF000538">
    <property type="entry name" value="GlpK"/>
    <property type="match status" value="1"/>
</dbReference>
<dbReference type="PANTHER" id="PTHR43095">
    <property type="entry name" value="SUGAR KINASE"/>
    <property type="match status" value="1"/>
</dbReference>
<dbReference type="EMBL" id="JAKRRY010000007">
    <property type="protein sequence ID" value="MCW8345818.1"/>
    <property type="molecule type" value="Genomic_DNA"/>
</dbReference>
<dbReference type="GO" id="GO:0005997">
    <property type="term" value="P:xylulose metabolic process"/>
    <property type="evidence" value="ECO:0007669"/>
    <property type="project" value="InterPro"/>
</dbReference>
<evidence type="ECO:0000256" key="2">
    <source>
        <dbReference type="ARBA" id="ARBA00022629"/>
    </source>
</evidence>
<dbReference type="GO" id="GO:0004856">
    <property type="term" value="F:D-xylulokinase activity"/>
    <property type="evidence" value="ECO:0007669"/>
    <property type="project" value="UniProtKB-EC"/>
</dbReference>
<dbReference type="NCBIfam" id="TIGR01312">
    <property type="entry name" value="XylB"/>
    <property type="match status" value="1"/>
</dbReference>
<name>A0A9X3HW25_9VIBR</name>
<keyword evidence="2 9" id="KW-0859">Xylose metabolism</keyword>
<comment type="similarity">
    <text evidence="1 8">Belongs to the FGGY kinase family.</text>
</comment>
<dbReference type="Pfam" id="PF00370">
    <property type="entry name" value="FGGY_N"/>
    <property type="match status" value="1"/>
</dbReference>
<evidence type="ECO:0000313" key="12">
    <source>
        <dbReference type="EMBL" id="MCW8345818.1"/>
    </source>
</evidence>
<evidence type="ECO:0000259" key="10">
    <source>
        <dbReference type="Pfam" id="PF00370"/>
    </source>
</evidence>
<accession>A0A9X3HW25</accession>
<protein>
    <recommendedName>
        <fullName evidence="9">Xylulose kinase</fullName>
        <shortName evidence="9">Xylulokinase</shortName>
        <ecNumber evidence="9">2.7.1.17</ecNumber>
    </recommendedName>
</protein>
<feature type="domain" description="Carbohydrate kinase FGGY N-terminal" evidence="10">
    <location>
        <begin position="1"/>
        <end position="244"/>
    </location>
</feature>
<dbReference type="CDD" id="cd07809">
    <property type="entry name" value="ASKHA_NBD_FGGY_BaXK-like"/>
    <property type="match status" value="1"/>
</dbReference>
<dbReference type="InterPro" id="IPR006000">
    <property type="entry name" value="Xylulokinase"/>
</dbReference>
<dbReference type="PROSITE" id="PS00445">
    <property type="entry name" value="FGGY_KINASES_2"/>
    <property type="match status" value="1"/>
</dbReference>
<comment type="catalytic activity">
    <reaction evidence="9">
        <text>D-xylulose + ATP = D-xylulose 5-phosphate + ADP + H(+)</text>
        <dbReference type="Rhea" id="RHEA:10964"/>
        <dbReference type="ChEBI" id="CHEBI:15378"/>
        <dbReference type="ChEBI" id="CHEBI:17140"/>
        <dbReference type="ChEBI" id="CHEBI:30616"/>
        <dbReference type="ChEBI" id="CHEBI:57737"/>
        <dbReference type="ChEBI" id="CHEBI:456216"/>
        <dbReference type="EC" id="2.7.1.17"/>
    </reaction>
</comment>
<reference evidence="12" key="1">
    <citation type="submission" date="2022-02" db="EMBL/GenBank/DDBJ databases">
        <title>Vibrio sp. nov, a new bacterium isolated from seawater.</title>
        <authorList>
            <person name="Yuan Y."/>
        </authorList>
    </citation>
    <scope>NUCLEOTIDE SEQUENCE</scope>
    <source>
        <strain evidence="12">ZSDZ65</strain>
    </source>
</reference>
<dbReference type="AlphaFoldDB" id="A0A9X3HW25"/>
<dbReference type="Gene3D" id="3.30.420.40">
    <property type="match status" value="2"/>
</dbReference>
<dbReference type="InterPro" id="IPR018485">
    <property type="entry name" value="FGGY_C"/>
</dbReference>
<evidence type="ECO:0000256" key="3">
    <source>
        <dbReference type="ARBA" id="ARBA00022679"/>
    </source>
</evidence>
<dbReference type="GO" id="GO:0042732">
    <property type="term" value="P:D-xylose metabolic process"/>
    <property type="evidence" value="ECO:0007669"/>
    <property type="project" value="UniProtKB-KW"/>
</dbReference>
<keyword evidence="5 8" id="KW-0418">Kinase</keyword>
<dbReference type="InterPro" id="IPR050406">
    <property type="entry name" value="FGGY_Carb_Kinase"/>
</dbReference>
<evidence type="ECO:0000256" key="7">
    <source>
        <dbReference type="ARBA" id="ARBA00023277"/>
    </source>
</evidence>
<dbReference type="RefSeq" id="WP_265674227.1">
    <property type="nucleotide sequence ID" value="NZ_JAKRRY010000007.1"/>
</dbReference>
<dbReference type="PANTHER" id="PTHR43095:SF5">
    <property type="entry name" value="XYLULOSE KINASE"/>
    <property type="match status" value="1"/>
</dbReference>
<dbReference type="InterPro" id="IPR000577">
    <property type="entry name" value="Carb_kinase_FGGY"/>
</dbReference>
<dbReference type="InterPro" id="IPR018484">
    <property type="entry name" value="FGGY_N"/>
</dbReference>
<evidence type="ECO:0000256" key="1">
    <source>
        <dbReference type="ARBA" id="ARBA00009156"/>
    </source>
</evidence>
<organism evidence="12 13">
    <name type="scientific">Vibrio qingdaonensis</name>
    <dbReference type="NCBI Taxonomy" id="2829491"/>
    <lineage>
        <taxon>Bacteria</taxon>
        <taxon>Pseudomonadati</taxon>
        <taxon>Pseudomonadota</taxon>
        <taxon>Gammaproteobacteria</taxon>
        <taxon>Vibrionales</taxon>
        <taxon>Vibrionaceae</taxon>
        <taxon>Vibrio</taxon>
    </lineage>
</organism>
<evidence type="ECO:0000256" key="4">
    <source>
        <dbReference type="ARBA" id="ARBA00022741"/>
    </source>
</evidence>
<keyword evidence="7 9" id="KW-0119">Carbohydrate metabolism</keyword>
<dbReference type="EC" id="2.7.1.17" evidence="9"/>
<dbReference type="Proteomes" id="UP001155587">
    <property type="component" value="Unassembled WGS sequence"/>
</dbReference>
<proteinExistence type="inferred from homology"/>
<gene>
    <name evidence="9 12" type="primary">xylB</name>
    <name evidence="12" type="ORF">MD535_07315</name>
</gene>
<dbReference type="GO" id="GO:0005524">
    <property type="term" value="F:ATP binding"/>
    <property type="evidence" value="ECO:0007669"/>
    <property type="project" value="UniProtKB-KW"/>
</dbReference>
<feature type="domain" description="Carbohydrate kinase FGGY C-terminal" evidence="11">
    <location>
        <begin position="254"/>
        <end position="438"/>
    </location>
</feature>
<dbReference type="SUPFAM" id="SSF53067">
    <property type="entry name" value="Actin-like ATPase domain"/>
    <property type="match status" value="2"/>
</dbReference>
<dbReference type="InterPro" id="IPR043129">
    <property type="entry name" value="ATPase_NBD"/>
</dbReference>
<evidence type="ECO:0000256" key="9">
    <source>
        <dbReference type="RuleBase" id="RU364073"/>
    </source>
</evidence>
<sequence>MYLGIDCGTQGTKAIIWNNGEILSSAYTPHQISIDNQGKREQSPQWWFDAMVSSINKALIDFEGNRKSIKGIGVSGQQHGLVLLDSNDRILCDSLLWCDTRPELALKDFERKYNIAFPEKIGIQVPVAFTIAKLLWIKDNNPSAFKQIHKIMLPHDYLNYCLTGRYAIEAGDASGTGWFDTHTKSIDQGILGLMDLPSSYQAPEVVTSDAVFGHVRPQMCAVLGLPSNVIVSSGGGDNMMAAIGTGNVDEGMLTISLGTSGTVFGHSHQQIDSTEYPDLNAFCSSSNGYLPLASTMNVTTANNQILDLMGKDISHFDQMLNSANVGSDGLLSLPFYNGARLPNVSSAKGAILGMTASNLSQQNLLRSTVEGVTYNLARGISVLKQSGVIFSQACIIGGGANSRVWRQMISDVTNLKLVVPHSTEAAAVGGAIQAYWACENLRQQRYSLSDICKDFVQFDQPSTVHPNSENHQKYQSLSNDYHTLVDNYMSSDFHR</sequence>
<keyword evidence="13" id="KW-1185">Reference proteome</keyword>
<keyword evidence="6 9" id="KW-0067">ATP-binding</keyword>
<evidence type="ECO:0000256" key="6">
    <source>
        <dbReference type="ARBA" id="ARBA00022840"/>
    </source>
</evidence>
<evidence type="ECO:0000256" key="8">
    <source>
        <dbReference type="RuleBase" id="RU003733"/>
    </source>
</evidence>
<keyword evidence="4 9" id="KW-0547">Nucleotide-binding</keyword>
<dbReference type="Pfam" id="PF02782">
    <property type="entry name" value="FGGY_C"/>
    <property type="match status" value="1"/>
</dbReference>
<evidence type="ECO:0000259" key="11">
    <source>
        <dbReference type="Pfam" id="PF02782"/>
    </source>
</evidence>